<dbReference type="EMBL" id="BLXT01003579">
    <property type="protein sequence ID" value="GFO02226.1"/>
    <property type="molecule type" value="Genomic_DNA"/>
</dbReference>
<comment type="caution">
    <text evidence="1">The sequence shown here is derived from an EMBL/GenBank/DDBJ whole genome shotgun (WGS) entry which is preliminary data.</text>
</comment>
<accession>A0AAV4A238</accession>
<dbReference type="Proteomes" id="UP000735302">
    <property type="component" value="Unassembled WGS sequence"/>
</dbReference>
<evidence type="ECO:0000313" key="1">
    <source>
        <dbReference type="EMBL" id="GFO02226.1"/>
    </source>
</evidence>
<name>A0AAV4A238_9GAST</name>
<keyword evidence="2" id="KW-1185">Reference proteome</keyword>
<dbReference type="AlphaFoldDB" id="A0AAV4A238"/>
<protein>
    <submittedName>
        <fullName evidence="1">Uncharacterized protein</fullName>
    </submittedName>
</protein>
<reference evidence="1 2" key="1">
    <citation type="journal article" date="2021" name="Elife">
        <title>Chloroplast acquisition without the gene transfer in kleptoplastic sea slugs, Plakobranchus ocellatus.</title>
        <authorList>
            <person name="Maeda T."/>
            <person name="Takahashi S."/>
            <person name="Yoshida T."/>
            <person name="Shimamura S."/>
            <person name="Takaki Y."/>
            <person name="Nagai Y."/>
            <person name="Toyoda A."/>
            <person name="Suzuki Y."/>
            <person name="Arimoto A."/>
            <person name="Ishii H."/>
            <person name="Satoh N."/>
            <person name="Nishiyama T."/>
            <person name="Hasebe M."/>
            <person name="Maruyama T."/>
            <person name="Minagawa J."/>
            <person name="Obokata J."/>
            <person name="Shigenobu S."/>
        </authorList>
    </citation>
    <scope>NUCLEOTIDE SEQUENCE [LARGE SCALE GENOMIC DNA]</scope>
</reference>
<gene>
    <name evidence="1" type="ORF">PoB_002873100</name>
</gene>
<evidence type="ECO:0000313" key="2">
    <source>
        <dbReference type="Proteomes" id="UP000735302"/>
    </source>
</evidence>
<proteinExistence type="predicted"/>
<organism evidence="1 2">
    <name type="scientific">Plakobranchus ocellatus</name>
    <dbReference type="NCBI Taxonomy" id="259542"/>
    <lineage>
        <taxon>Eukaryota</taxon>
        <taxon>Metazoa</taxon>
        <taxon>Spiralia</taxon>
        <taxon>Lophotrochozoa</taxon>
        <taxon>Mollusca</taxon>
        <taxon>Gastropoda</taxon>
        <taxon>Heterobranchia</taxon>
        <taxon>Euthyneura</taxon>
        <taxon>Panpulmonata</taxon>
        <taxon>Sacoglossa</taxon>
        <taxon>Placobranchoidea</taxon>
        <taxon>Plakobranchidae</taxon>
        <taxon>Plakobranchus</taxon>
    </lineage>
</organism>
<sequence length="106" mass="11918">MTASIKPRAGGVNQVRQLTDQCSAEPLIVTIHCESSPVMGSLQETTLDKLQFFSNRCMRHIINFLWSDNTKETLEKTGLRIEWLKEAFAGGRGRLQIVVLAMRGIK</sequence>